<evidence type="ECO:0000313" key="3">
    <source>
        <dbReference type="Proteomes" id="UP000076580"/>
    </source>
</evidence>
<dbReference type="AlphaFoldDB" id="A0A151GLU6"/>
<sequence length="215" mass="23465">MAGTASMTAEIQLHPLVPTRRTHYVQMLLEQDEMPVLHNMLVSLFVWLLLAGFLVFPAIFTSIQRWLDKGGQGGWGGQATETITKGVKNIPLLVLAAVACGISIVGIASLGLRHMDNFVWLINKPLFLPGVANSLVGLISTLIGVYSQQHGNWSITANVTAIVEGSYLVVSGVWFLGFDRFLLQRVKDGRGEHYEQWPGDGSEVANTVPMIQPGK</sequence>
<dbReference type="STRING" id="98403.A0A151GLU6"/>
<dbReference type="Proteomes" id="UP000076580">
    <property type="component" value="Chromosome 02"/>
</dbReference>
<feature type="transmembrane region" description="Helical" evidence="1">
    <location>
        <begin position="90"/>
        <end position="114"/>
    </location>
</feature>
<keyword evidence="1" id="KW-1133">Transmembrane helix</keyword>
<dbReference type="GeneID" id="63717722"/>
<comment type="caution">
    <text evidence="2">The sequence shown here is derived from an EMBL/GenBank/DDBJ whole genome shotgun (WGS) entry which is preliminary data.</text>
</comment>
<accession>A0A151GLU6</accession>
<proteinExistence type="predicted"/>
<reference evidence="2 3" key="1">
    <citation type="journal article" date="2016" name="Sci. Rep.">
        <title>Insights into Adaptations to a Near-Obligate Nematode Endoparasitic Lifestyle from the Finished Genome of Drechmeria coniospora.</title>
        <authorList>
            <person name="Zhang L."/>
            <person name="Zhou Z."/>
            <person name="Guo Q."/>
            <person name="Fokkens L."/>
            <person name="Miskei M."/>
            <person name="Pocsi I."/>
            <person name="Zhang W."/>
            <person name="Chen M."/>
            <person name="Wang L."/>
            <person name="Sun Y."/>
            <person name="Donzelli B.G."/>
            <person name="Gibson D.M."/>
            <person name="Nelson D.R."/>
            <person name="Luo J.G."/>
            <person name="Rep M."/>
            <person name="Liu H."/>
            <person name="Yang S."/>
            <person name="Wang J."/>
            <person name="Krasnoff S.B."/>
            <person name="Xu Y."/>
            <person name="Molnar I."/>
            <person name="Lin M."/>
        </authorList>
    </citation>
    <scope>NUCLEOTIDE SEQUENCE [LARGE SCALE GENOMIC DNA]</scope>
    <source>
        <strain evidence="2 3">ARSEF 6962</strain>
    </source>
</reference>
<keyword evidence="1" id="KW-0812">Transmembrane</keyword>
<name>A0A151GLU6_DRECN</name>
<protein>
    <submittedName>
        <fullName evidence="2">Uncharacterized protein</fullName>
    </submittedName>
</protein>
<feature type="transmembrane region" description="Helical" evidence="1">
    <location>
        <begin position="153"/>
        <end position="177"/>
    </location>
</feature>
<keyword evidence="1" id="KW-0472">Membrane</keyword>
<keyword evidence="3" id="KW-1185">Reference proteome</keyword>
<dbReference type="RefSeq" id="XP_040657418.1">
    <property type="nucleotide sequence ID" value="XM_040802385.1"/>
</dbReference>
<dbReference type="EMBL" id="LAYC01000002">
    <property type="protein sequence ID" value="KYK58066.1"/>
    <property type="molecule type" value="Genomic_DNA"/>
</dbReference>
<feature type="transmembrane region" description="Helical" evidence="1">
    <location>
        <begin position="126"/>
        <end position="147"/>
    </location>
</feature>
<dbReference type="InParanoid" id="A0A151GLU6"/>
<evidence type="ECO:0000256" key="1">
    <source>
        <dbReference type="SAM" id="Phobius"/>
    </source>
</evidence>
<feature type="transmembrane region" description="Helical" evidence="1">
    <location>
        <begin position="36"/>
        <end position="60"/>
    </location>
</feature>
<organism evidence="2 3">
    <name type="scientific">Drechmeria coniospora</name>
    <name type="common">Nematophagous fungus</name>
    <name type="synonym">Meria coniospora</name>
    <dbReference type="NCBI Taxonomy" id="98403"/>
    <lineage>
        <taxon>Eukaryota</taxon>
        <taxon>Fungi</taxon>
        <taxon>Dikarya</taxon>
        <taxon>Ascomycota</taxon>
        <taxon>Pezizomycotina</taxon>
        <taxon>Sordariomycetes</taxon>
        <taxon>Hypocreomycetidae</taxon>
        <taxon>Hypocreales</taxon>
        <taxon>Ophiocordycipitaceae</taxon>
        <taxon>Drechmeria</taxon>
    </lineage>
</organism>
<gene>
    <name evidence="2" type="ORF">DCS_05079</name>
</gene>
<evidence type="ECO:0000313" key="2">
    <source>
        <dbReference type="EMBL" id="KYK58066.1"/>
    </source>
</evidence>